<dbReference type="Gene3D" id="3.40.1350.140">
    <property type="entry name" value="MepB-like"/>
    <property type="match status" value="1"/>
</dbReference>
<gene>
    <name evidence="1" type="ORF">ABW02_15940</name>
</gene>
<dbReference type="InterPro" id="IPR011235">
    <property type="entry name" value="MepB-like"/>
</dbReference>
<keyword evidence="2" id="KW-1185">Reference proteome</keyword>
<dbReference type="InterPro" id="IPR038231">
    <property type="entry name" value="MepB-like_sf"/>
</dbReference>
<dbReference type="PATRIC" id="fig|1397.4.peg.1386"/>
<dbReference type="AlphaFoldDB" id="A0A0J1IHL1"/>
<name>A0A0J1IHL1_NIACI</name>
<evidence type="ECO:0000313" key="2">
    <source>
        <dbReference type="Proteomes" id="UP000036045"/>
    </source>
</evidence>
<comment type="caution">
    <text evidence="1">The sequence shown here is derived from an EMBL/GenBank/DDBJ whole genome shotgun (WGS) entry which is preliminary data.</text>
</comment>
<dbReference type="RefSeq" id="WP_047943277.1">
    <property type="nucleotide sequence ID" value="NZ_JABRVN010000191.1"/>
</dbReference>
<organism evidence="1 2">
    <name type="scientific">Niallia circulans</name>
    <name type="common">Bacillus circulans</name>
    <dbReference type="NCBI Taxonomy" id="1397"/>
    <lineage>
        <taxon>Bacteria</taxon>
        <taxon>Bacillati</taxon>
        <taxon>Bacillota</taxon>
        <taxon>Bacilli</taxon>
        <taxon>Bacillales</taxon>
        <taxon>Bacillaceae</taxon>
        <taxon>Niallia</taxon>
    </lineage>
</organism>
<proteinExistence type="predicted"/>
<accession>A0A0J1IHL1</accession>
<dbReference type="Proteomes" id="UP000036045">
    <property type="component" value="Unassembled WGS sequence"/>
</dbReference>
<dbReference type="EMBL" id="LDPH01000016">
    <property type="protein sequence ID" value="KLV25473.1"/>
    <property type="molecule type" value="Genomic_DNA"/>
</dbReference>
<sequence length="167" mass="19553">MNEFYKALSFVKENFYEPNHFIIKSIQEEAQNSEYGAGRFQLNAKSVRFRVAKTTPNKIGQFVAFWEKDDANKNQAFSCDKATDLLVINTFSSRNRLGQFVFPKEVLLKHNILKTATTKGKMAMRVYPLWDKPTNKQAIKTQKWQLEYFFEINNPNIPHSDLLKLYC</sequence>
<dbReference type="PIRSF" id="PIRSF032285">
    <property type="entry name" value="UCP032285"/>
    <property type="match status" value="1"/>
</dbReference>
<dbReference type="OrthoDB" id="4954833at2"/>
<protein>
    <submittedName>
        <fullName evidence="1">MepB</fullName>
    </submittedName>
</protein>
<reference evidence="1 2" key="1">
    <citation type="submission" date="2015-05" db="EMBL/GenBank/DDBJ databases">
        <title>Whole genome sequence and identification of bacterial endophytes from Costus igneus.</title>
        <authorList>
            <person name="Lee Y.P."/>
            <person name="Gan H.M."/>
            <person name="Eng W."/>
            <person name="Wheatley M.S."/>
            <person name="Caraballo A."/>
            <person name="Polter S."/>
            <person name="Savka M.A."/>
            <person name="Hudson A.O."/>
        </authorList>
    </citation>
    <scope>NUCLEOTIDE SEQUENCE [LARGE SCALE GENOMIC DNA]</scope>
    <source>
        <strain evidence="1 2">RIT379</strain>
    </source>
</reference>
<evidence type="ECO:0000313" key="1">
    <source>
        <dbReference type="EMBL" id="KLV25473.1"/>
    </source>
</evidence>
<dbReference type="Pfam" id="PF08877">
    <property type="entry name" value="MepB-like"/>
    <property type="match status" value="1"/>
</dbReference>